<evidence type="ECO:0000313" key="11">
    <source>
        <dbReference type="Proteomes" id="UP001149411"/>
    </source>
</evidence>
<keyword evidence="11" id="KW-1185">Reference proteome</keyword>
<dbReference type="RefSeq" id="WP_266088687.1">
    <property type="nucleotide sequence ID" value="NZ_RKLV01000014.1"/>
</dbReference>
<dbReference type="PANTHER" id="PTHR43884">
    <property type="entry name" value="ACYL-COA DEHYDROGENASE"/>
    <property type="match status" value="1"/>
</dbReference>
<dbReference type="SUPFAM" id="SSF47203">
    <property type="entry name" value="Acyl-CoA dehydrogenase C-terminal domain-like"/>
    <property type="match status" value="1"/>
</dbReference>
<dbReference type="InterPro" id="IPR009075">
    <property type="entry name" value="AcylCo_DH/oxidase_C"/>
</dbReference>
<feature type="domain" description="Acyl-CoA dehydrogenase/oxidase N-terminal" evidence="9">
    <location>
        <begin position="7"/>
        <end position="117"/>
    </location>
</feature>
<comment type="similarity">
    <text evidence="2 6">Belongs to the acyl-CoA dehydrogenase family.</text>
</comment>
<accession>A0A9Q4C508</accession>
<dbReference type="GO" id="GO:0003995">
    <property type="term" value="F:acyl-CoA dehydrogenase activity"/>
    <property type="evidence" value="ECO:0007669"/>
    <property type="project" value="TreeGrafter"/>
</dbReference>
<dbReference type="Gene3D" id="1.10.540.10">
    <property type="entry name" value="Acyl-CoA dehydrogenase/oxidase, N-terminal domain"/>
    <property type="match status" value="1"/>
</dbReference>
<evidence type="ECO:0000259" key="8">
    <source>
        <dbReference type="Pfam" id="PF02770"/>
    </source>
</evidence>
<evidence type="ECO:0000259" key="9">
    <source>
        <dbReference type="Pfam" id="PF02771"/>
    </source>
</evidence>
<dbReference type="FunFam" id="1.20.140.10:FF:000004">
    <property type="entry name" value="Acyl-CoA dehydrogenase FadE25"/>
    <property type="match status" value="1"/>
</dbReference>
<comment type="cofactor">
    <cofactor evidence="1 6">
        <name>FAD</name>
        <dbReference type="ChEBI" id="CHEBI:57692"/>
    </cofactor>
</comment>
<feature type="domain" description="Acyl-CoA oxidase/dehydrogenase middle" evidence="8">
    <location>
        <begin position="121"/>
        <end position="217"/>
    </location>
</feature>
<dbReference type="InterPro" id="IPR046373">
    <property type="entry name" value="Acyl-CoA_Oxase/DH_mid-dom_sf"/>
</dbReference>
<dbReference type="GO" id="GO:0050660">
    <property type="term" value="F:flavin adenine dinucleotide binding"/>
    <property type="evidence" value="ECO:0007669"/>
    <property type="project" value="InterPro"/>
</dbReference>
<evidence type="ECO:0000313" key="10">
    <source>
        <dbReference type="EMBL" id="MCX2819957.1"/>
    </source>
</evidence>
<keyword evidence="4 6" id="KW-0274">FAD</keyword>
<dbReference type="Pfam" id="PF02771">
    <property type="entry name" value="Acyl-CoA_dh_N"/>
    <property type="match status" value="1"/>
</dbReference>
<reference evidence="10" key="1">
    <citation type="submission" date="2022-09" db="EMBL/GenBank/DDBJ databases">
        <title>Haloadaptaus new haloarchaeum isolated from saline soil.</title>
        <authorList>
            <person name="Duran-Viseras A."/>
            <person name="Sanchez-Porro C."/>
            <person name="Ventosa A."/>
        </authorList>
    </citation>
    <scope>NUCLEOTIDE SEQUENCE</scope>
    <source>
        <strain evidence="10">F3-133</strain>
    </source>
</reference>
<dbReference type="InterPro" id="IPR037069">
    <property type="entry name" value="AcylCoA_DH/ox_N_sf"/>
</dbReference>
<dbReference type="FunFam" id="2.40.110.10:FF:000002">
    <property type="entry name" value="Acyl-CoA dehydrogenase fadE12"/>
    <property type="match status" value="1"/>
</dbReference>
<sequence length="380" mass="41927">MVDFSLNEEQRMIRDSAREFAENEVRPRAREAEESGDWPRDVWEKAVETGFVGAEIPEEYGGAGMGSVERCIMCEEVARVDAGMLAAIGTEFGSRMVAEYGTEEQKERILPGITSGELIGAMANTEPAHGSDAASIETSATKEGDGYVIDGVKTFVTNAPIADYALTMCRTGDDDSGHSGISAFIVETDRDGWSIDTEFEKTGWNASPTAQVRYDNVRVPEENLVGHENYGFYQLMEFFEKERVGIAAQALGIAQGCLDESTDRVEEREQFDRKLSKFQAVQHKVADMAVKVENARRLTYDAASRLDQGEKPTKLASMAKLYASEAAEEVASDAVQVHGGYGWTRDAPVERQYRHTKIYQIGEGTSEIQRNIIAGELLDL</sequence>
<dbReference type="Proteomes" id="UP001149411">
    <property type="component" value="Unassembled WGS sequence"/>
</dbReference>
<evidence type="ECO:0000259" key="7">
    <source>
        <dbReference type="Pfam" id="PF00441"/>
    </source>
</evidence>
<dbReference type="PANTHER" id="PTHR43884:SF12">
    <property type="entry name" value="ISOVALERYL-COA DEHYDROGENASE, MITOCHONDRIAL-RELATED"/>
    <property type="match status" value="1"/>
</dbReference>
<dbReference type="PIRSF" id="PIRSF016578">
    <property type="entry name" value="HsaA"/>
    <property type="match status" value="1"/>
</dbReference>
<dbReference type="Pfam" id="PF02770">
    <property type="entry name" value="Acyl-CoA_dh_M"/>
    <property type="match status" value="1"/>
</dbReference>
<evidence type="ECO:0000256" key="6">
    <source>
        <dbReference type="RuleBase" id="RU362125"/>
    </source>
</evidence>
<organism evidence="10 11">
    <name type="scientific">Halorutilus salinus</name>
    <dbReference type="NCBI Taxonomy" id="2487751"/>
    <lineage>
        <taxon>Archaea</taxon>
        <taxon>Methanobacteriati</taxon>
        <taxon>Methanobacteriota</taxon>
        <taxon>Stenosarchaea group</taxon>
        <taxon>Halobacteria</taxon>
        <taxon>Halorutilales</taxon>
        <taxon>Halorutilaceae</taxon>
        <taxon>Halorutilus</taxon>
    </lineage>
</organism>
<dbReference type="Pfam" id="PF00441">
    <property type="entry name" value="Acyl-CoA_dh_1"/>
    <property type="match status" value="1"/>
</dbReference>
<gene>
    <name evidence="10" type="ORF">EGH25_11410</name>
</gene>
<comment type="caution">
    <text evidence="10">The sequence shown here is derived from an EMBL/GenBank/DDBJ whole genome shotgun (WGS) entry which is preliminary data.</text>
</comment>
<proteinExistence type="inferred from homology"/>
<feature type="domain" description="Acyl-CoA dehydrogenase/oxidase C-terminal" evidence="7">
    <location>
        <begin position="230"/>
        <end position="377"/>
    </location>
</feature>
<dbReference type="InterPro" id="IPR009100">
    <property type="entry name" value="AcylCoA_DH/oxidase_NM_dom_sf"/>
</dbReference>
<evidence type="ECO:0000256" key="5">
    <source>
        <dbReference type="ARBA" id="ARBA00023002"/>
    </source>
</evidence>
<name>A0A9Q4C508_9EURY</name>
<dbReference type="InterPro" id="IPR036250">
    <property type="entry name" value="AcylCo_DH-like_C"/>
</dbReference>
<dbReference type="Gene3D" id="1.20.140.10">
    <property type="entry name" value="Butyryl-CoA Dehydrogenase, subunit A, domain 3"/>
    <property type="match status" value="1"/>
</dbReference>
<dbReference type="InterPro" id="IPR006091">
    <property type="entry name" value="Acyl-CoA_Oxase/DH_mid-dom"/>
</dbReference>
<evidence type="ECO:0000256" key="2">
    <source>
        <dbReference type="ARBA" id="ARBA00009347"/>
    </source>
</evidence>
<dbReference type="AlphaFoldDB" id="A0A9Q4C508"/>
<protein>
    <submittedName>
        <fullName evidence="10">Acyl-CoA dehydrogenase family protein</fullName>
    </submittedName>
</protein>
<keyword evidence="5 6" id="KW-0560">Oxidoreductase</keyword>
<evidence type="ECO:0000256" key="4">
    <source>
        <dbReference type="ARBA" id="ARBA00022827"/>
    </source>
</evidence>
<dbReference type="FunFam" id="1.10.540.10:FF:000002">
    <property type="entry name" value="Acyl-CoA dehydrogenase FadE19"/>
    <property type="match status" value="1"/>
</dbReference>
<dbReference type="Gene3D" id="2.40.110.10">
    <property type="entry name" value="Butyryl-CoA Dehydrogenase, subunit A, domain 2"/>
    <property type="match status" value="1"/>
</dbReference>
<evidence type="ECO:0000256" key="1">
    <source>
        <dbReference type="ARBA" id="ARBA00001974"/>
    </source>
</evidence>
<dbReference type="EMBL" id="RKLV01000014">
    <property type="protein sequence ID" value="MCX2819957.1"/>
    <property type="molecule type" value="Genomic_DNA"/>
</dbReference>
<dbReference type="InterPro" id="IPR013786">
    <property type="entry name" value="AcylCoA_DH/ox_N"/>
</dbReference>
<evidence type="ECO:0000256" key="3">
    <source>
        <dbReference type="ARBA" id="ARBA00022630"/>
    </source>
</evidence>
<keyword evidence="3 6" id="KW-0285">Flavoprotein</keyword>
<dbReference type="SUPFAM" id="SSF56645">
    <property type="entry name" value="Acyl-CoA dehydrogenase NM domain-like"/>
    <property type="match status" value="1"/>
</dbReference>